<keyword evidence="2" id="KW-0808">Transferase</keyword>
<dbReference type="Pfam" id="PF00534">
    <property type="entry name" value="Glycos_transf_1"/>
    <property type="match status" value="1"/>
</dbReference>
<dbReference type="InterPro" id="IPR001296">
    <property type="entry name" value="Glyco_trans_1"/>
</dbReference>
<keyword evidence="3" id="KW-1185">Reference proteome</keyword>
<evidence type="ECO:0000259" key="1">
    <source>
        <dbReference type="Pfam" id="PF00534"/>
    </source>
</evidence>
<dbReference type="Gene3D" id="3.40.50.2000">
    <property type="entry name" value="Glycogen Phosphorylase B"/>
    <property type="match status" value="2"/>
</dbReference>
<feature type="domain" description="Glycosyl transferase family 1" evidence="1">
    <location>
        <begin position="171"/>
        <end position="347"/>
    </location>
</feature>
<dbReference type="SUPFAM" id="SSF53756">
    <property type="entry name" value="UDP-Glycosyltransferase/glycogen phosphorylase"/>
    <property type="match status" value="1"/>
</dbReference>
<dbReference type="RefSeq" id="WP_132778358.1">
    <property type="nucleotide sequence ID" value="NZ_SMBZ01000036.1"/>
</dbReference>
<name>A0A4R3VU18_9SPHI</name>
<organism evidence="2 3">
    <name type="scientific">Sphingobacterium alimentarium</name>
    <dbReference type="NCBI Taxonomy" id="797292"/>
    <lineage>
        <taxon>Bacteria</taxon>
        <taxon>Pseudomonadati</taxon>
        <taxon>Bacteroidota</taxon>
        <taxon>Sphingobacteriia</taxon>
        <taxon>Sphingobacteriales</taxon>
        <taxon>Sphingobacteriaceae</taxon>
        <taxon>Sphingobacterium</taxon>
    </lineage>
</organism>
<reference evidence="2 3" key="1">
    <citation type="submission" date="2019-03" db="EMBL/GenBank/DDBJ databases">
        <title>Genomic Encyclopedia of Type Strains, Phase IV (KMG-IV): sequencing the most valuable type-strain genomes for metagenomic binning, comparative biology and taxonomic classification.</title>
        <authorList>
            <person name="Goeker M."/>
        </authorList>
    </citation>
    <scope>NUCLEOTIDE SEQUENCE [LARGE SCALE GENOMIC DNA]</scope>
    <source>
        <strain evidence="2 3">DSM 22362</strain>
    </source>
</reference>
<dbReference type="AlphaFoldDB" id="A0A4R3VU18"/>
<dbReference type="PANTHER" id="PTHR12526:SF572">
    <property type="entry name" value="BLL5144 PROTEIN"/>
    <property type="match status" value="1"/>
</dbReference>
<sequence length="379" mass="42584">MKIAIISTYPPQKCGIATFSEDLYKSLQIASTDTVHIIALTQGSDEQFPKEVVATIDKHQIKSYVQAADLINTYDVCVLQHEYGIFGGECGEYILTLCNLLHIPIVTNFHTILPKPSAKEKEILQHLGQLSSLITVMTNWAVNMLNSIYQIPVDKVRMLPHGVPVFDYQQELAKQKLNLQDKKVLLSFGFLGRGKGFETAIEAIKDVRDPNFIYIILGITHPNVYKEEGETYRNQLIEKCESLGIADKVDFVNEFASPELLKEYLTACDMYVTPYPNENQISSGTLSFALGAGAAVISTPYLYARDLLADERGLLFDFCDADALSKIINNLLENPILLDKYRRNARSHGETMQWPNVGRNYAALLHSVRNGNVKLYKRA</sequence>
<proteinExistence type="predicted"/>
<protein>
    <submittedName>
        <fullName evidence="2">Glycosyltransferase involved in cell wall biosynthesis</fullName>
    </submittedName>
</protein>
<gene>
    <name evidence="2" type="ORF">EDC17_103617</name>
</gene>
<dbReference type="OrthoDB" id="9765330at2"/>
<accession>A0A4R3VU18</accession>
<comment type="caution">
    <text evidence="2">The sequence shown here is derived from an EMBL/GenBank/DDBJ whole genome shotgun (WGS) entry which is preliminary data.</text>
</comment>
<dbReference type="Proteomes" id="UP000295197">
    <property type="component" value="Unassembled WGS sequence"/>
</dbReference>
<dbReference type="GO" id="GO:0016757">
    <property type="term" value="F:glycosyltransferase activity"/>
    <property type="evidence" value="ECO:0007669"/>
    <property type="project" value="InterPro"/>
</dbReference>
<evidence type="ECO:0000313" key="2">
    <source>
        <dbReference type="EMBL" id="TCV10172.1"/>
    </source>
</evidence>
<dbReference type="CDD" id="cd03822">
    <property type="entry name" value="GT4_mannosyltransferase-like"/>
    <property type="match status" value="1"/>
</dbReference>
<dbReference type="EMBL" id="SMBZ01000036">
    <property type="protein sequence ID" value="TCV10172.1"/>
    <property type="molecule type" value="Genomic_DNA"/>
</dbReference>
<dbReference type="PANTHER" id="PTHR12526">
    <property type="entry name" value="GLYCOSYLTRANSFERASE"/>
    <property type="match status" value="1"/>
</dbReference>
<evidence type="ECO:0000313" key="3">
    <source>
        <dbReference type="Proteomes" id="UP000295197"/>
    </source>
</evidence>